<dbReference type="PANTHER" id="PTHR43643:SF3">
    <property type="entry name" value="HISTIDINOL-PHOSPHATE AMINOTRANSFERASE"/>
    <property type="match status" value="1"/>
</dbReference>
<evidence type="ECO:0000256" key="3">
    <source>
        <dbReference type="ARBA" id="ARBA00007970"/>
    </source>
</evidence>
<dbReference type="GO" id="GO:0030170">
    <property type="term" value="F:pyridoxal phosphate binding"/>
    <property type="evidence" value="ECO:0007669"/>
    <property type="project" value="InterPro"/>
</dbReference>
<accession>W0DIH8</accession>
<organism evidence="11 12">
    <name type="scientific">Thioalkalivibrio paradoxus ARh 1</name>
    <dbReference type="NCBI Taxonomy" id="713585"/>
    <lineage>
        <taxon>Bacteria</taxon>
        <taxon>Pseudomonadati</taxon>
        <taxon>Pseudomonadota</taxon>
        <taxon>Gammaproteobacteria</taxon>
        <taxon>Chromatiales</taxon>
        <taxon>Ectothiorhodospiraceae</taxon>
        <taxon>Thioalkalivibrio</taxon>
    </lineage>
</organism>
<dbReference type="HAMAP" id="MF_01023">
    <property type="entry name" value="HisC_aminotrans_2"/>
    <property type="match status" value="1"/>
</dbReference>
<keyword evidence="9" id="KW-0368">Histidine biosynthesis</keyword>
<evidence type="ECO:0000259" key="10">
    <source>
        <dbReference type="Pfam" id="PF00155"/>
    </source>
</evidence>
<dbReference type="NCBIfam" id="TIGR01141">
    <property type="entry name" value="hisC"/>
    <property type="match status" value="1"/>
</dbReference>
<gene>
    <name evidence="9" type="primary">hisC</name>
    <name evidence="11" type="ORF">THITH_07950</name>
</gene>
<dbReference type="PANTHER" id="PTHR43643">
    <property type="entry name" value="HISTIDINOL-PHOSPHATE AMINOTRANSFERASE 2"/>
    <property type="match status" value="1"/>
</dbReference>
<proteinExistence type="inferred from homology"/>
<dbReference type="SUPFAM" id="SSF53383">
    <property type="entry name" value="PLP-dependent transferases"/>
    <property type="match status" value="1"/>
</dbReference>
<evidence type="ECO:0000256" key="1">
    <source>
        <dbReference type="ARBA" id="ARBA00001933"/>
    </source>
</evidence>
<dbReference type="UniPathway" id="UPA00031">
    <property type="reaction ID" value="UER00012"/>
</dbReference>
<keyword evidence="12" id="KW-1185">Reference proteome</keyword>
<dbReference type="CDD" id="cd00609">
    <property type="entry name" value="AAT_like"/>
    <property type="match status" value="1"/>
</dbReference>
<keyword evidence="5 9" id="KW-0032">Aminotransferase</keyword>
<dbReference type="InterPro" id="IPR050106">
    <property type="entry name" value="HistidinolP_aminotransfase"/>
</dbReference>
<dbReference type="Proteomes" id="UP000005289">
    <property type="component" value="Chromosome"/>
</dbReference>
<dbReference type="Pfam" id="PF00155">
    <property type="entry name" value="Aminotran_1_2"/>
    <property type="match status" value="1"/>
</dbReference>
<evidence type="ECO:0000256" key="7">
    <source>
        <dbReference type="ARBA" id="ARBA00022898"/>
    </source>
</evidence>
<dbReference type="GO" id="GO:0000105">
    <property type="term" value="P:L-histidine biosynthetic process"/>
    <property type="evidence" value="ECO:0007669"/>
    <property type="project" value="UniProtKB-UniRule"/>
</dbReference>
<comment type="cofactor">
    <cofactor evidence="1 9">
        <name>pyridoxal 5'-phosphate</name>
        <dbReference type="ChEBI" id="CHEBI:597326"/>
    </cofactor>
</comment>
<evidence type="ECO:0000256" key="2">
    <source>
        <dbReference type="ARBA" id="ARBA00005011"/>
    </source>
</evidence>
<keyword evidence="7 9" id="KW-0663">Pyridoxal phosphate</keyword>
<dbReference type="EMBL" id="CP007029">
    <property type="protein sequence ID" value="AHE98206.1"/>
    <property type="molecule type" value="Genomic_DNA"/>
</dbReference>
<dbReference type="EC" id="2.6.1.9" evidence="9"/>
<evidence type="ECO:0000256" key="4">
    <source>
        <dbReference type="ARBA" id="ARBA00011738"/>
    </source>
</evidence>
<comment type="catalytic activity">
    <reaction evidence="8 9">
        <text>L-histidinol phosphate + 2-oxoglutarate = 3-(imidazol-4-yl)-2-oxopropyl phosphate + L-glutamate</text>
        <dbReference type="Rhea" id="RHEA:23744"/>
        <dbReference type="ChEBI" id="CHEBI:16810"/>
        <dbReference type="ChEBI" id="CHEBI:29985"/>
        <dbReference type="ChEBI" id="CHEBI:57766"/>
        <dbReference type="ChEBI" id="CHEBI:57980"/>
        <dbReference type="EC" id="2.6.1.9"/>
    </reaction>
</comment>
<dbReference type="InterPro" id="IPR015421">
    <property type="entry name" value="PyrdxlP-dep_Trfase_major"/>
</dbReference>
<evidence type="ECO:0000313" key="11">
    <source>
        <dbReference type="EMBL" id="AHE98206.1"/>
    </source>
</evidence>
<reference evidence="11 12" key="1">
    <citation type="submission" date="2013-12" db="EMBL/GenBank/DDBJ databases">
        <authorList>
            <consortium name="DOE Joint Genome Institute"/>
            <person name="Muyzer G."/>
            <person name="Huntemann M."/>
            <person name="Han J."/>
            <person name="Chen A."/>
            <person name="Kyrpides N."/>
            <person name="Mavromatis K."/>
            <person name="Markowitz V."/>
            <person name="Palaniappan K."/>
            <person name="Ivanova N."/>
            <person name="Schaumberg A."/>
            <person name="Pati A."/>
            <person name="Liolios K."/>
            <person name="Nordberg H.P."/>
            <person name="Cantor M.N."/>
            <person name="Hua S.X."/>
            <person name="Woyke T."/>
        </authorList>
    </citation>
    <scope>NUCLEOTIDE SEQUENCE [LARGE SCALE GENOMIC DNA]</scope>
    <source>
        <strain evidence="11 12">ARh 1</strain>
    </source>
</reference>
<dbReference type="InterPro" id="IPR004839">
    <property type="entry name" value="Aminotransferase_I/II_large"/>
</dbReference>
<name>W0DIH8_9GAMM</name>
<evidence type="ECO:0000256" key="9">
    <source>
        <dbReference type="HAMAP-Rule" id="MF_01023"/>
    </source>
</evidence>
<keyword evidence="6 9" id="KW-0808">Transferase</keyword>
<comment type="pathway">
    <text evidence="2 9">Amino-acid biosynthesis; L-histidine biosynthesis; L-histidine from 5-phospho-alpha-D-ribose 1-diphosphate: step 7/9.</text>
</comment>
<dbReference type="InterPro" id="IPR005861">
    <property type="entry name" value="HisP_aminotrans"/>
</dbReference>
<dbReference type="AlphaFoldDB" id="W0DIH8"/>
<evidence type="ECO:0000256" key="6">
    <source>
        <dbReference type="ARBA" id="ARBA00022679"/>
    </source>
</evidence>
<dbReference type="HOGENOM" id="CLU_017584_3_3_6"/>
<dbReference type="KEGG" id="tti:THITH_07950"/>
<dbReference type="Gene3D" id="3.40.640.10">
    <property type="entry name" value="Type I PLP-dependent aspartate aminotransferase-like (Major domain)"/>
    <property type="match status" value="1"/>
</dbReference>
<evidence type="ECO:0000313" key="12">
    <source>
        <dbReference type="Proteomes" id="UP000005289"/>
    </source>
</evidence>
<dbReference type="Gene3D" id="3.90.1150.10">
    <property type="entry name" value="Aspartate Aminotransferase, domain 1"/>
    <property type="match status" value="1"/>
</dbReference>
<dbReference type="InterPro" id="IPR015424">
    <property type="entry name" value="PyrdxlP-dep_Trfase"/>
</dbReference>
<keyword evidence="9" id="KW-0028">Amino-acid biosynthesis</keyword>
<dbReference type="RefSeq" id="WP_006747660.1">
    <property type="nucleotide sequence ID" value="NZ_CP007029.1"/>
</dbReference>
<sequence length="390" mass="41698">MRRSAGETLSESWGTKTMTDYASLAVAGVQALHPYEPGKPVATLERELGIRDAVKLASNENPLGPSPKAVAAMQAALAEVHIYPDGNGFALKQALAERHRLAPEQVTLGNGSNEILELVARAWLAPGRSAVYSRHAFAVYPLVVQAVSADARVAEALPAGADQPFGHDLGAMAALVDESTRVVFIANPNNPTGTWVGAAELEAFIAGVPEQTLVVVDEAYAEYVEADGYPDTTQWVARFPNLIVTRTFSKIHGLAGLRLGYSVSSPPVAELLNRVRQPFNVNALAQAAGLAALADPEHVQESVRTNRDGLRQVEAGLRDRGLGFIPSVGNFITFDVRQPPGPVYEQLLRQGVIVRPVANYGLPTHLRVTIGRDEENARFLQALDAVLAAA</sequence>
<dbReference type="STRING" id="713585.THITH_07950"/>
<dbReference type="GO" id="GO:0004400">
    <property type="term" value="F:histidinol-phosphate transaminase activity"/>
    <property type="evidence" value="ECO:0007669"/>
    <property type="project" value="UniProtKB-UniRule"/>
</dbReference>
<protein>
    <recommendedName>
        <fullName evidence="9">Histidinol-phosphate aminotransferase</fullName>
        <ecNumber evidence="9">2.6.1.9</ecNumber>
    </recommendedName>
    <alternativeName>
        <fullName evidence="9">Imidazole acetol-phosphate transaminase</fullName>
    </alternativeName>
</protein>
<comment type="similarity">
    <text evidence="3 9">Belongs to the class-II pyridoxal-phosphate-dependent aminotransferase family. Histidinol-phosphate aminotransferase subfamily.</text>
</comment>
<dbReference type="InterPro" id="IPR015422">
    <property type="entry name" value="PyrdxlP-dep_Trfase_small"/>
</dbReference>
<comment type="subunit">
    <text evidence="4 9">Homodimer.</text>
</comment>
<feature type="modified residue" description="N6-(pyridoxal phosphate)lysine" evidence="9">
    <location>
        <position position="250"/>
    </location>
</feature>
<evidence type="ECO:0000256" key="5">
    <source>
        <dbReference type="ARBA" id="ARBA00022576"/>
    </source>
</evidence>
<feature type="domain" description="Aminotransferase class I/classII large" evidence="10">
    <location>
        <begin position="52"/>
        <end position="383"/>
    </location>
</feature>
<evidence type="ECO:0000256" key="8">
    <source>
        <dbReference type="ARBA" id="ARBA00047481"/>
    </source>
</evidence>